<dbReference type="EMBL" id="FJOG01000003">
    <property type="protein sequence ID" value="CZR53177.1"/>
    <property type="molecule type" value="Genomic_DNA"/>
</dbReference>
<dbReference type="SMART" id="SM00830">
    <property type="entry name" value="CM_2"/>
    <property type="match status" value="1"/>
</dbReference>
<dbReference type="PANTHER" id="PTHR38041">
    <property type="entry name" value="CHORISMATE MUTASE"/>
    <property type="match status" value="1"/>
</dbReference>
<gene>
    <name evidence="4" type="ORF">PAC_03055</name>
</gene>
<organism evidence="4 5">
    <name type="scientific">Phialocephala subalpina</name>
    <dbReference type="NCBI Taxonomy" id="576137"/>
    <lineage>
        <taxon>Eukaryota</taxon>
        <taxon>Fungi</taxon>
        <taxon>Dikarya</taxon>
        <taxon>Ascomycota</taxon>
        <taxon>Pezizomycotina</taxon>
        <taxon>Leotiomycetes</taxon>
        <taxon>Helotiales</taxon>
        <taxon>Mollisiaceae</taxon>
        <taxon>Phialocephala</taxon>
        <taxon>Phialocephala fortinii species complex</taxon>
    </lineage>
</organism>
<dbReference type="PROSITE" id="PS51168">
    <property type="entry name" value="CHORISMATE_MUT_2"/>
    <property type="match status" value="1"/>
</dbReference>
<feature type="signal peptide" evidence="2">
    <location>
        <begin position="1"/>
        <end position="17"/>
    </location>
</feature>
<dbReference type="InterPro" id="IPR036263">
    <property type="entry name" value="Chorismate_II_sf"/>
</dbReference>
<dbReference type="InterPro" id="IPR002701">
    <property type="entry name" value="CM_II_prokaryot"/>
</dbReference>
<sequence length="157" mass="16494">MHFTLVAFLSLAACATAATNSSECYGSTLPLVPSSVGSENRTIPWGSPALTLQNGTLCCESLNQVRAGIDDVDTQLLELLALRAGYVREATRFKATLDTVDVPSRDQAVIQGAVDTANSTSPPLPATIARAVFEAIINASVPFEQCIFGQFCGGAKK</sequence>
<dbReference type="GO" id="GO:0046417">
    <property type="term" value="P:chorismate metabolic process"/>
    <property type="evidence" value="ECO:0007669"/>
    <property type="project" value="InterPro"/>
</dbReference>
<dbReference type="InterPro" id="IPR051331">
    <property type="entry name" value="Chorismate_mutase-related"/>
</dbReference>
<evidence type="ECO:0000313" key="4">
    <source>
        <dbReference type="EMBL" id="CZR53177.1"/>
    </source>
</evidence>
<keyword evidence="5" id="KW-1185">Reference proteome</keyword>
<evidence type="ECO:0000256" key="2">
    <source>
        <dbReference type="SAM" id="SignalP"/>
    </source>
</evidence>
<dbReference type="Gene3D" id="1.20.59.10">
    <property type="entry name" value="Chorismate mutase"/>
    <property type="match status" value="1"/>
</dbReference>
<dbReference type="InterPro" id="IPR036979">
    <property type="entry name" value="CM_dom_sf"/>
</dbReference>
<evidence type="ECO:0000259" key="3">
    <source>
        <dbReference type="PROSITE" id="PS51168"/>
    </source>
</evidence>
<reference evidence="4 5" key="1">
    <citation type="submission" date="2016-03" db="EMBL/GenBank/DDBJ databases">
        <authorList>
            <person name="Ploux O."/>
        </authorList>
    </citation>
    <scope>NUCLEOTIDE SEQUENCE [LARGE SCALE GENOMIC DNA]</scope>
    <source>
        <strain evidence="4 5">UAMH 11012</strain>
    </source>
</reference>
<dbReference type="GO" id="GO:0004106">
    <property type="term" value="F:chorismate mutase activity"/>
    <property type="evidence" value="ECO:0007669"/>
    <property type="project" value="InterPro"/>
</dbReference>
<keyword evidence="2" id="KW-0732">Signal</keyword>
<proteinExistence type="predicted"/>
<dbReference type="PANTHER" id="PTHR38041:SF1">
    <property type="entry name" value="CHORISMATE MUTASE"/>
    <property type="match status" value="1"/>
</dbReference>
<dbReference type="Pfam" id="PF01817">
    <property type="entry name" value="CM_2"/>
    <property type="match status" value="1"/>
</dbReference>
<feature type="domain" description="Chorismate mutase" evidence="3">
    <location>
        <begin position="56"/>
        <end position="148"/>
    </location>
</feature>
<feature type="chain" id="PRO_5013199665" description="Chorismate mutase domain-containing protein" evidence="2">
    <location>
        <begin position="18"/>
        <end position="157"/>
    </location>
</feature>
<evidence type="ECO:0000256" key="1">
    <source>
        <dbReference type="ARBA" id="ARBA00023235"/>
    </source>
</evidence>
<dbReference type="AlphaFoldDB" id="A0A1L7WK77"/>
<protein>
    <recommendedName>
        <fullName evidence="3">Chorismate mutase domain-containing protein</fullName>
    </recommendedName>
</protein>
<keyword evidence="1" id="KW-0413">Isomerase</keyword>
<dbReference type="SUPFAM" id="SSF48600">
    <property type="entry name" value="Chorismate mutase II"/>
    <property type="match status" value="1"/>
</dbReference>
<name>A0A1L7WK77_9HELO</name>
<evidence type="ECO:0000313" key="5">
    <source>
        <dbReference type="Proteomes" id="UP000184330"/>
    </source>
</evidence>
<dbReference type="GO" id="GO:0009697">
    <property type="term" value="P:salicylic acid biosynthetic process"/>
    <property type="evidence" value="ECO:0007669"/>
    <property type="project" value="TreeGrafter"/>
</dbReference>
<dbReference type="Proteomes" id="UP000184330">
    <property type="component" value="Unassembled WGS sequence"/>
</dbReference>
<accession>A0A1L7WK77</accession>
<dbReference type="OrthoDB" id="2843337at2759"/>